<dbReference type="Gene3D" id="3.30.70.1440">
    <property type="entry name" value="Multidrug efflux transporter AcrB pore domain"/>
    <property type="match status" value="1"/>
</dbReference>
<feature type="transmembrane region" description="Helical" evidence="1">
    <location>
        <begin position="533"/>
        <end position="558"/>
    </location>
</feature>
<feature type="transmembrane region" description="Helical" evidence="1">
    <location>
        <begin position="456"/>
        <end position="482"/>
    </location>
</feature>
<keyword evidence="1" id="KW-0472">Membrane</keyword>
<evidence type="ECO:0000313" key="2">
    <source>
        <dbReference type="EMBL" id="GGA55783.1"/>
    </source>
</evidence>
<dbReference type="Gene3D" id="3.30.2090.10">
    <property type="entry name" value="Multidrug efflux transporter AcrB TolC docking domain, DN and DC subdomains"/>
    <property type="match status" value="2"/>
</dbReference>
<dbReference type="Gene3D" id="3.30.70.1320">
    <property type="entry name" value="Multidrug efflux transporter AcrB pore domain like"/>
    <property type="match status" value="1"/>
</dbReference>
<feature type="transmembrane region" description="Helical" evidence="1">
    <location>
        <begin position="331"/>
        <end position="350"/>
    </location>
</feature>
<protein>
    <submittedName>
        <fullName evidence="2">Acriflavine resistance protein B</fullName>
    </submittedName>
</protein>
<dbReference type="InterPro" id="IPR027463">
    <property type="entry name" value="AcrB_DN_DC_subdom"/>
</dbReference>
<dbReference type="Gene3D" id="1.20.1640.10">
    <property type="entry name" value="Multidrug efflux transporter AcrB transmembrane domain"/>
    <property type="match status" value="2"/>
</dbReference>
<dbReference type="EMBL" id="BMJB01000001">
    <property type="protein sequence ID" value="GGA55783.1"/>
    <property type="molecule type" value="Genomic_DNA"/>
</dbReference>
<feature type="transmembrane region" description="Helical" evidence="1">
    <location>
        <begin position="977"/>
        <end position="996"/>
    </location>
</feature>
<dbReference type="PRINTS" id="PR00702">
    <property type="entry name" value="ACRIFLAVINRP"/>
</dbReference>
<dbReference type="Proteomes" id="UP000648801">
    <property type="component" value="Unassembled WGS sequence"/>
</dbReference>
<feature type="transmembrane region" description="Helical" evidence="1">
    <location>
        <begin position="357"/>
        <end position="378"/>
    </location>
</feature>
<feature type="transmembrane region" description="Helical" evidence="1">
    <location>
        <begin position="903"/>
        <end position="923"/>
    </location>
</feature>
<dbReference type="Pfam" id="PF00873">
    <property type="entry name" value="ACR_tran"/>
    <property type="match status" value="1"/>
</dbReference>
<keyword evidence="1" id="KW-1133">Transmembrane helix</keyword>
<dbReference type="InterPro" id="IPR001036">
    <property type="entry name" value="Acrflvin-R"/>
</dbReference>
<sequence>MSSFALRYPFFIIMLCLIIAVVGSTTVARMPVDLFPDINIPVVVVATFYNGMPPEEIESNITNPFERFFTLGSGIDHIESRSLTGVSLIKVYFQPGTNADAAVTTISNLAMAQLRRLPPGTLPPVVLKFDASSLPVCLITLKGQGLNETQLHDLGQFNVRNQLAGVPGASVPQPFGGKYRQIQVYVDPVKLEAHQLSAMDVVRAVNKANQILPAGDVKIGPKDFNIYTNSQFPNAQDIDDMPLRTVGNGQLLISDIGYAKDDSAIQTNIVRVDGQKSVYLPILKQGGGSNTIAVVNGIRDKLKHLVDIPKTLKSDVVFDQSVFVKTAIRNLGNEGGIGLVLTGLMILIFLGNMRATVAVMLSIPLSALAAFLALNMMGGTINSMVLGGLALAFSRLIDNSVVVLENIFRHLEMGEPPEEAAEKGGREMALPVLAATFTTSIVFFPVVFLYGVSRFLFTALALAVVLSMFASYAVAMTVVPLFCAKYIRNAHHEAGHHSGGNPWQRFVRWFNRRYDRTLMQYDRSVRKSLLRPAATVIGIMGVFLLSLGLFPFLGLSFFPRTDPGQFVINVKAPTGTRIELTDKYIARVEDDIRSVVPPSDLGMIVSNIGITPDFSAIYTSNSGQSTAFVQVSLKTEHKRSSFEYMNLVRAKLRNDLPELSTYFQTGGLVDAVVNLGLPAPIDIQVGGNDMKEAYATANELATKIRRLKGVSDVLIPQDIDYPGLQLNVNREMAGRLGLTSSEIVDNVITALTSNGMIAPSYYVDPKNGNNYLLTVQFPETDIKSMTDFEDIPLMSHDGTQTTNLGAVASIKQIDTPTEVDHYQLRRVIDVYVSPSGQDLGGVANRVDDIIAHTKVPENLNVTVRGSVEGMRQSFKSFGVGLILAVVLVYLILMAQFASFVDPLIILLAVPPGITGVIVTLLITHTTLNVMSLMGVVMMTGIVVSNSILIVDVARILRGEGMPIDEAVATACRMRLRPILMTSLATVLGMIPMALALEAGSEQYAPLARAIIGGLIVSVILTVYIVPAAYLWVHRKEERSVEVMAGERES</sequence>
<organism evidence="2 3">
    <name type="scientific">Edaphobacter acidisoli</name>
    <dbReference type="NCBI Taxonomy" id="2040573"/>
    <lineage>
        <taxon>Bacteria</taxon>
        <taxon>Pseudomonadati</taxon>
        <taxon>Acidobacteriota</taxon>
        <taxon>Terriglobia</taxon>
        <taxon>Terriglobales</taxon>
        <taxon>Acidobacteriaceae</taxon>
        <taxon>Edaphobacter</taxon>
    </lineage>
</organism>
<feature type="transmembrane region" description="Helical" evidence="1">
    <location>
        <begin position="877"/>
        <end position="896"/>
    </location>
</feature>
<feature type="transmembrane region" description="Helical" evidence="1">
    <location>
        <begin position="1008"/>
        <end position="1032"/>
    </location>
</feature>
<dbReference type="SUPFAM" id="SSF82866">
    <property type="entry name" value="Multidrug efflux transporter AcrB transmembrane domain"/>
    <property type="match status" value="2"/>
</dbReference>
<reference evidence="2" key="1">
    <citation type="journal article" date="2014" name="Int. J. Syst. Evol. Microbiol.">
        <title>Complete genome sequence of Corynebacterium casei LMG S-19264T (=DSM 44701T), isolated from a smear-ripened cheese.</title>
        <authorList>
            <consortium name="US DOE Joint Genome Institute (JGI-PGF)"/>
            <person name="Walter F."/>
            <person name="Albersmeier A."/>
            <person name="Kalinowski J."/>
            <person name="Ruckert C."/>
        </authorList>
    </citation>
    <scope>NUCLEOTIDE SEQUENCE</scope>
    <source>
        <strain evidence="2">CGMCC 1.15447</strain>
    </source>
</reference>
<evidence type="ECO:0000313" key="3">
    <source>
        <dbReference type="Proteomes" id="UP000648801"/>
    </source>
</evidence>
<keyword evidence="1" id="KW-0812">Transmembrane</keyword>
<dbReference type="PANTHER" id="PTHR32063">
    <property type="match status" value="1"/>
</dbReference>
<keyword evidence="3" id="KW-1185">Reference proteome</keyword>
<reference evidence="2" key="2">
    <citation type="submission" date="2020-09" db="EMBL/GenBank/DDBJ databases">
        <authorList>
            <person name="Sun Q."/>
            <person name="Zhou Y."/>
        </authorList>
    </citation>
    <scope>NUCLEOTIDE SEQUENCE</scope>
    <source>
        <strain evidence="2">CGMCC 1.15447</strain>
    </source>
</reference>
<dbReference type="GO" id="GO:0005886">
    <property type="term" value="C:plasma membrane"/>
    <property type="evidence" value="ECO:0007669"/>
    <property type="project" value="TreeGrafter"/>
</dbReference>
<feature type="transmembrane region" description="Helical" evidence="1">
    <location>
        <begin position="429"/>
        <end position="450"/>
    </location>
</feature>
<evidence type="ECO:0000256" key="1">
    <source>
        <dbReference type="SAM" id="Phobius"/>
    </source>
</evidence>
<feature type="transmembrane region" description="Helical" evidence="1">
    <location>
        <begin position="929"/>
        <end position="956"/>
    </location>
</feature>
<dbReference type="GO" id="GO:0042910">
    <property type="term" value="F:xenobiotic transmembrane transporter activity"/>
    <property type="evidence" value="ECO:0007669"/>
    <property type="project" value="TreeGrafter"/>
</dbReference>
<comment type="caution">
    <text evidence="2">The sequence shown here is derived from an EMBL/GenBank/DDBJ whole genome shotgun (WGS) entry which is preliminary data.</text>
</comment>
<dbReference type="SUPFAM" id="SSF82714">
    <property type="entry name" value="Multidrug efflux transporter AcrB TolC docking domain, DN and DC subdomains"/>
    <property type="match status" value="2"/>
</dbReference>
<dbReference type="Gene3D" id="3.30.70.1430">
    <property type="entry name" value="Multidrug efflux transporter AcrB pore domain"/>
    <property type="match status" value="2"/>
</dbReference>
<dbReference type="RefSeq" id="WP_188757653.1">
    <property type="nucleotide sequence ID" value="NZ_BMJB01000001.1"/>
</dbReference>
<dbReference type="PANTHER" id="PTHR32063:SF8">
    <property type="entry name" value="CATION EFFLUX PROTEIN"/>
    <property type="match status" value="1"/>
</dbReference>
<dbReference type="AlphaFoldDB" id="A0A916RJ53"/>
<gene>
    <name evidence="2" type="ORF">GCM10011507_03840</name>
</gene>
<name>A0A916RJ53_9BACT</name>
<proteinExistence type="predicted"/>
<dbReference type="SUPFAM" id="SSF82693">
    <property type="entry name" value="Multidrug efflux transporter AcrB pore domain, PN1, PN2, PC1 and PC2 subdomains"/>
    <property type="match status" value="3"/>
</dbReference>
<accession>A0A916RJ53</accession>